<keyword evidence="7 11" id="KW-0418">Kinase</keyword>
<evidence type="ECO:0000256" key="11">
    <source>
        <dbReference type="HAMAP-Rule" id="MF_00109"/>
    </source>
</evidence>
<dbReference type="AlphaFoldDB" id="A0A7W9DAN6"/>
<dbReference type="GO" id="GO:0005524">
    <property type="term" value="F:ATP binding"/>
    <property type="evidence" value="ECO:0007669"/>
    <property type="project" value="UniProtKB-UniRule"/>
</dbReference>
<dbReference type="UniPathway" id="UPA00053">
    <property type="reaction ID" value="UER00088"/>
</dbReference>
<keyword evidence="5 11" id="KW-0808">Transferase</keyword>
<dbReference type="EC" id="2.7.1.71" evidence="3 11"/>
<comment type="cofactor">
    <cofactor evidence="11">
        <name>Mg(2+)</name>
        <dbReference type="ChEBI" id="CHEBI:18420"/>
    </cofactor>
    <text evidence="11">Binds 1 Mg(2+) ion per subunit.</text>
</comment>
<dbReference type="GO" id="GO:0009073">
    <property type="term" value="P:aromatic amino acid family biosynthetic process"/>
    <property type="evidence" value="ECO:0007669"/>
    <property type="project" value="UniProtKB-KW"/>
</dbReference>
<evidence type="ECO:0000256" key="10">
    <source>
        <dbReference type="ARBA" id="ARBA00048567"/>
    </source>
</evidence>
<dbReference type="GO" id="GO:0009423">
    <property type="term" value="P:chorismate biosynthetic process"/>
    <property type="evidence" value="ECO:0007669"/>
    <property type="project" value="UniProtKB-UniRule"/>
</dbReference>
<evidence type="ECO:0000256" key="5">
    <source>
        <dbReference type="ARBA" id="ARBA00022679"/>
    </source>
</evidence>
<evidence type="ECO:0000256" key="3">
    <source>
        <dbReference type="ARBA" id="ARBA00012154"/>
    </source>
</evidence>
<evidence type="ECO:0000256" key="12">
    <source>
        <dbReference type="SAM" id="MobiDB-lite"/>
    </source>
</evidence>
<dbReference type="RefSeq" id="WP_183640791.1">
    <property type="nucleotide sequence ID" value="NZ_JACHBL010000001.1"/>
</dbReference>
<comment type="subunit">
    <text evidence="11">Monomer.</text>
</comment>
<proteinExistence type="inferred from homology"/>
<accession>A0A7W9DAN6</accession>
<keyword evidence="6 11" id="KW-0547">Nucleotide-binding</keyword>
<comment type="pathway">
    <text evidence="1 11">Metabolic intermediate biosynthesis; chorismate biosynthesis; chorismate from D-erythrose 4-phosphate and phosphoenolpyruvate: step 5/7.</text>
</comment>
<dbReference type="Proteomes" id="UP000523863">
    <property type="component" value="Unassembled WGS sequence"/>
</dbReference>
<dbReference type="GO" id="GO:0004765">
    <property type="term" value="F:shikimate kinase activity"/>
    <property type="evidence" value="ECO:0007669"/>
    <property type="project" value="UniProtKB-UniRule"/>
</dbReference>
<feature type="binding site" evidence="11">
    <location>
        <position position="35"/>
    </location>
    <ligand>
        <name>substrate</name>
    </ligand>
</feature>
<keyword evidence="11" id="KW-0479">Metal-binding</keyword>
<feature type="binding site" evidence="11">
    <location>
        <position position="17"/>
    </location>
    <ligand>
        <name>Mg(2+)</name>
        <dbReference type="ChEBI" id="CHEBI:18420"/>
    </ligand>
</feature>
<dbReference type="GO" id="GO:0000287">
    <property type="term" value="F:magnesium ion binding"/>
    <property type="evidence" value="ECO:0007669"/>
    <property type="project" value="UniProtKB-UniRule"/>
</dbReference>
<dbReference type="SUPFAM" id="SSF52540">
    <property type="entry name" value="P-loop containing nucleoside triphosphate hydrolases"/>
    <property type="match status" value="1"/>
</dbReference>
<dbReference type="PRINTS" id="PR01100">
    <property type="entry name" value="SHIKIMTKNASE"/>
</dbReference>
<reference evidence="13 14" key="1">
    <citation type="submission" date="2020-08" db="EMBL/GenBank/DDBJ databases">
        <title>Sequencing the genomes of 1000 actinobacteria strains.</title>
        <authorList>
            <person name="Klenk H.-P."/>
        </authorList>
    </citation>
    <scope>NUCLEOTIDE SEQUENCE [LARGE SCALE GENOMIC DNA]</scope>
    <source>
        <strain evidence="13 14">DSM 23694</strain>
    </source>
</reference>
<dbReference type="InterPro" id="IPR023000">
    <property type="entry name" value="Shikimate_kinase_CS"/>
</dbReference>
<keyword evidence="11" id="KW-0460">Magnesium</keyword>
<comment type="function">
    <text evidence="11">Catalyzes the specific phosphorylation of the 3-hydroxyl group of shikimic acid using ATP as a cosubstrate.</text>
</comment>
<dbReference type="Gene3D" id="3.40.50.300">
    <property type="entry name" value="P-loop containing nucleotide triphosphate hydrolases"/>
    <property type="match status" value="1"/>
</dbReference>
<comment type="similarity">
    <text evidence="2 11">Belongs to the shikimate kinase family.</text>
</comment>
<dbReference type="PROSITE" id="PS01128">
    <property type="entry name" value="SHIKIMATE_KINASE"/>
    <property type="match status" value="1"/>
</dbReference>
<evidence type="ECO:0000256" key="7">
    <source>
        <dbReference type="ARBA" id="ARBA00022777"/>
    </source>
</evidence>
<gene>
    <name evidence="11" type="primary">aroK</name>
    <name evidence="13" type="ORF">BKA12_000759</name>
</gene>
<evidence type="ECO:0000256" key="9">
    <source>
        <dbReference type="ARBA" id="ARBA00023141"/>
    </source>
</evidence>
<feature type="binding site" evidence="11">
    <location>
        <position position="136"/>
    </location>
    <ligand>
        <name>substrate</name>
    </ligand>
</feature>
<organism evidence="13 14">
    <name type="scientific">Neomicrococcus lactis</name>
    <dbReference type="NCBI Taxonomy" id="732241"/>
    <lineage>
        <taxon>Bacteria</taxon>
        <taxon>Bacillati</taxon>
        <taxon>Actinomycetota</taxon>
        <taxon>Actinomycetes</taxon>
        <taxon>Micrococcales</taxon>
        <taxon>Micrococcaceae</taxon>
        <taxon>Neomicrococcus</taxon>
    </lineage>
</organism>
<feature type="binding site" evidence="11">
    <location>
        <begin position="13"/>
        <end position="18"/>
    </location>
    <ligand>
        <name>ATP</name>
        <dbReference type="ChEBI" id="CHEBI:30616"/>
    </ligand>
</feature>
<dbReference type="CDD" id="cd00464">
    <property type="entry name" value="SK"/>
    <property type="match status" value="1"/>
</dbReference>
<feature type="region of interest" description="Disordered" evidence="12">
    <location>
        <begin position="173"/>
        <end position="193"/>
    </location>
</feature>
<evidence type="ECO:0000256" key="2">
    <source>
        <dbReference type="ARBA" id="ARBA00006997"/>
    </source>
</evidence>
<dbReference type="InterPro" id="IPR027417">
    <property type="entry name" value="P-loop_NTPase"/>
</dbReference>
<dbReference type="GO" id="GO:0008652">
    <property type="term" value="P:amino acid biosynthetic process"/>
    <property type="evidence" value="ECO:0007669"/>
    <property type="project" value="UniProtKB-KW"/>
</dbReference>
<feature type="binding site" evidence="11">
    <location>
        <position position="58"/>
    </location>
    <ligand>
        <name>substrate</name>
    </ligand>
</feature>
<dbReference type="InterPro" id="IPR031322">
    <property type="entry name" value="Shikimate/glucono_kinase"/>
</dbReference>
<evidence type="ECO:0000256" key="4">
    <source>
        <dbReference type="ARBA" id="ARBA00022605"/>
    </source>
</evidence>
<keyword evidence="11" id="KW-0963">Cytoplasm</keyword>
<dbReference type="GO" id="GO:0005829">
    <property type="term" value="C:cytosol"/>
    <property type="evidence" value="ECO:0007669"/>
    <property type="project" value="TreeGrafter"/>
</dbReference>
<evidence type="ECO:0000256" key="1">
    <source>
        <dbReference type="ARBA" id="ARBA00004842"/>
    </source>
</evidence>
<evidence type="ECO:0000256" key="6">
    <source>
        <dbReference type="ARBA" id="ARBA00022741"/>
    </source>
</evidence>
<dbReference type="HAMAP" id="MF_00109">
    <property type="entry name" value="Shikimate_kinase"/>
    <property type="match status" value="1"/>
</dbReference>
<keyword evidence="14" id="KW-1185">Reference proteome</keyword>
<comment type="caution">
    <text evidence="13">The sequence shown here is derived from an EMBL/GenBank/DDBJ whole genome shotgun (WGS) entry which is preliminary data.</text>
</comment>
<sequence length="193" mass="20847">MNRGPIFLIGPMASGKTSVGKALAKLLGCEFIDTDKIVVQRHGTIAEIFARSGEAEFRRLETETLKEVAASYSVIATGGGSILSPENRALISHSGTPVYLEIDEAAVTPRLRGQGARPLLAGDDPVVRWVSIFAEREQIYQELAELVVDARRKPPRVLARDIAERLDLLPGTDLNTDADLDNAAPAGNDEQTN</sequence>
<keyword evidence="4 11" id="KW-0028">Amino-acid biosynthesis</keyword>
<protein>
    <recommendedName>
        <fullName evidence="3 11">Shikimate kinase</fullName>
        <shortName evidence="11">SK</shortName>
        <ecNumber evidence="3 11">2.7.1.71</ecNumber>
    </recommendedName>
</protein>
<dbReference type="PANTHER" id="PTHR21087">
    <property type="entry name" value="SHIKIMATE KINASE"/>
    <property type="match status" value="1"/>
</dbReference>
<feature type="binding site" evidence="11">
    <location>
        <position position="79"/>
    </location>
    <ligand>
        <name>substrate</name>
    </ligand>
</feature>
<evidence type="ECO:0000313" key="14">
    <source>
        <dbReference type="Proteomes" id="UP000523863"/>
    </source>
</evidence>
<evidence type="ECO:0000313" key="13">
    <source>
        <dbReference type="EMBL" id="MBB5597679.1"/>
    </source>
</evidence>
<keyword evidence="8 11" id="KW-0067">ATP-binding</keyword>
<feature type="compositionally biased region" description="Low complexity" evidence="12">
    <location>
        <begin position="173"/>
        <end position="186"/>
    </location>
</feature>
<feature type="binding site" evidence="11">
    <location>
        <position position="117"/>
    </location>
    <ligand>
        <name>ATP</name>
        <dbReference type="ChEBI" id="CHEBI:30616"/>
    </ligand>
</feature>
<comment type="caution">
    <text evidence="11">Lacks conserved residue(s) required for the propagation of feature annotation.</text>
</comment>
<dbReference type="PANTHER" id="PTHR21087:SF16">
    <property type="entry name" value="SHIKIMATE KINASE 1, CHLOROPLASTIC"/>
    <property type="match status" value="1"/>
</dbReference>
<comment type="catalytic activity">
    <reaction evidence="10 11">
        <text>shikimate + ATP = 3-phosphoshikimate + ADP + H(+)</text>
        <dbReference type="Rhea" id="RHEA:13121"/>
        <dbReference type="ChEBI" id="CHEBI:15378"/>
        <dbReference type="ChEBI" id="CHEBI:30616"/>
        <dbReference type="ChEBI" id="CHEBI:36208"/>
        <dbReference type="ChEBI" id="CHEBI:145989"/>
        <dbReference type="ChEBI" id="CHEBI:456216"/>
        <dbReference type="EC" id="2.7.1.71"/>
    </reaction>
</comment>
<evidence type="ECO:0000256" key="8">
    <source>
        <dbReference type="ARBA" id="ARBA00022840"/>
    </source>
</evidence>
<dbReference type="InterPro" id="IPR000623">
    <property type="entry name" value="Shikimate_kinase/TSH1"/>
</dbReference>
<name>A0A7W9DAN6_9MICC</name>
<dbReference type="Pfam" id="PF01202">
    <property type="entry name" value="SKI"/>
    <property type="match status" value="1"/>
</dbReference>
<keyword evidence="9 11" id="KW-0057">Aromatic amino acid biosynthesis</keyword>
<comment type="subcellular location">
    <subcellularLocation>
        <location evidence="11">Cytoplasm</location>
    </subcellularLocation>
</comment>
<dbReference type="EMBL" id="JACHBL010000001">
    <property type="protein sequence ID" value="MBB5597679.1"/>
    <property type="molecule type" value="Genomic_DNA"/>
</dbReference>